<sequence length="594" mass="66376">MSEQLSSQVLITPFPDGETVNSLLRRNARLAGDSTLRKISRQLLARCPALDGMPSRLDEFHARVGYLFGDRDELEAKHTLLAYELLGVPPERHNALKERLRTSCKGPIRSSRLPVLLAPSEAAFLVCPECEEAALDQYGFSFTHRRDVAPFVAACPVHFCWLRPSAKREHLFDAQCHCTRSMLHLRNAIQFAMYSDVCVAGVQSACAYSKAGVIDALRKAHWLLDSGRLRLAELVTTFMSFYSERFDDCRLDALVSTPEYIEAALRALTREGRAIHAVWCILLTWFAQHCECQRPCSPLRGRREVRSLSAAQVKAALSLYGSVVSAAHALGTSAHRLTIVCRCSGIPVDARPSRLDDATLTTIRQRLASGMRPQEVACATEMSTNTVYRVLAAMPFVESHYRTLVTHSTNDAKLLWLRLHQDHPKATQTQLRHIAPATFAVLHRNAREWLQHHTRHSAPMHAPGHAPRPSSALSALARAVNAAAAHLDLLDDPPVRRSVYRLRELLGINEYALKSSASDSLLRGFSQTRDAYIAARLDWAIRHGASARLYDWRTARAANLRQTTLKNWGARRQDEAEKTIDGHSKFVSRNGNQG</sequence>
<evidence type="ECO:0000313" key="2">
    <source>
        <dbReference type="EMBL" id="SDI12346.1"/>
    </source>
</evidence>
<organism evidence="3 4">
    <name type="scientific">Paraburkholderia phenazinium</name>
    <dbReference type="NCBI Taxonomy" id="60549"/>
    <lineage>
        <taxon>Bacteria</taxon>
        <taxon>Pseudomonadati</taxon>
        <taxon>Pseudomonadota</taxon>
        <taxon>Betaproteobacteria</taxon>
        <taxon>Burkholderiales</taxon>
        <taxon>Burkholderiaceae</taxon>
        <taxon>Paraburkholderia</taxon>
    </lineage>
</organism>
<dbReference type="InterPro" id="IPR032750">
    <property type="entry name" value="TnsD_C"/>
</dbReference>
<evidence type="ECO:0000313" key="4">
    <source>
        <dbReference type="Proteomes" id="UP000199706"/>
    </source>
</evidence>
<evidence type="ECO:0000313" key="3">
    <source>
        <dbReference type="EMBL" id="SDI59628.1"/>
    </source>
</evidence>
<feature type="domain" description="Transposon Tn7 transposition protein TnsD C-terminal" evidence="1">
    <location>
        <begin position="345"/>
        <end position="510"/>
    </location>
</feature>
<protein>
    <submittedName>
        <fullName evidence="3">Tn7-like transposition protein D</fullName>
    </submittedName>
</protein>
<dbReference type="AlphaFoldDB" id="A0A1G8LVC1"/>
<dbReference type="EMBL" id="FNCJ01000027">
    <property type="protein sequence ID" value="SDI59628.1"/>
    <property type="molecule type" value="Genomic_DNA"/>
</dbReference>
<proteinExistence type="predicted"/>
<dbReference type="Pfam" id="PF15978">
    <property type="entry name" value="TnsD"/>
    <property type="match status" value="1"/>
</dbReference>
<dbReference type="EMBL" id="FNCJ01000017">
    <property type="protein sequence ID" value="SDI12346.1"/>
    <property type="molecule type" value="Genomic_DNA"/>
</dbReference>
<accession>A0A1G8LVC1</accession>
<gene>
    <name evidence="2" type="ORF">SAMN05216466_117140</name>
    <name evidence="3" type="ORF">SAMN05216466_12749</name>
</gene>
<reference evidence="3 4" key="1">
    <citation type="submission" date="2016-10" db="EMBL/GenBank/DDBJ databases">
        <authorList>
            <person name="de Groot N.N."/>
        </authorList>
    </citation>
    <scope>NUCLEOTIDE SEQUENCE [LARGE SCALE GENOMIC DNA]</scope>
    <source>
        <strain evidence="3 4">LMG 2247</strain>
    </source>
</reference>
<dbReference type="OrthoDB" id="9128905at2"/>
<name>A0A1G8LVC1_9BURK</name>
<dbReference type="Proteomes" id="UP000199706">
    <property type="component" value="Unassembled WGS sequence"/>
</dbReference>
<evidence type="ECO:0000259" key="1">
    <source>
        <dbReference type="Pfam" id="PF15978"/>
    </source>
</evidence>